<name>A0A9P6X4N0_RHIOR</name>
<protein>
    <submittedName>
        <fullName evidence="1">Uncharacterized protein</fullName>
    </submittedName>
</protein>
<reference evidence="1" key="1">
    <citation type="journal article" date="2020" name="Microb. Genom.">
        <title>Genetic diversity of clinical and environmental Mucorales isolates obtained from an investigation of mucormycosis cases among solid organ transplant recipients.</title>
        <authorList>
            <person name="Nguyen M.H."/>
            <person name="Kaul D."/>
            <person name="Muto C."/>
            <person name="Cheng S.J."/>
            <person name="Richter R.A."/>
            <person name="Bruno V.M."/>
            <person name="Liu G."/>
            <person name="Beyhan S."/>
            <person name="Sundermann A.J."/>
            <person name="Mounaud S."/>
            <person name="Pasculle A.W."/>
            <person name="Nierman W.C."/>
            <person name="Driscoll E."/>
            <person name="Cumbie R."/>
            <person name="Clancy C.J."/>
            <person name="Dupont C.L."/>
        </authorList>
    </citation>
    <scope>NUCLEOTIDE SEQUENCE</scope>
    <source>
        <strain evidence="1">GL11</strain>
    </source>
</reference>
<comment type="caution">
    <text evidence="1">The sequence shown here is derived from an EMBL/GenBank/DDBJ whole genome shotgun (WGS) entry which is preliminary data.</text>
</comment>
<dbReference type="EMBL" id="JAANQT010001427">
    <property type="protein sequence ID" value="KAG1305201.1"/>
    <property type="molecule type" value="Genomic_DNA"/>
</dbReference>
<sequence length="221" mass="25868">MMKNFKTLIHRKIVTQVIGNKALTQIINQHQPEQYHKFDNKEWTNLKLELQKVYAEQKTNGLRLLILEKRESIYRSLPYVSRRQSLTLEVCHIFEYLQDQVDDDSEDVYSSTWKYILAVLFRGSGAESTYTASKIDKAVNLQDNSEQTKGLMRSRMDLIISGNMVNDQGNEEVFEFGSIAAVQQLSSSRRHIIVYSNEVGHDWRECVHVFHETLRRHCNRS</sequence>
<accession>A0A9P6X4N0</accession>
<evidence type="ECO:0000313" key="1">
    <source>
        <dbReference type="EMBL" id="KAG1305201.1"/>
    </source>
</evidence>
<keyword evidence="2" id="KW-1185">Reference proteome</keyword>
<dbReference type="AlphaFoldDB" id="A0A9P6X4N0"/>
<gene>
    <name evidence="1" type="ORF">G6F64_008567</name>
</gene>
<evidence type="ECO:0000313" key="2">
    <source>
        <dbReference type="Proteomes" id="UP000716291"/>
    </source>
</evidence>
<proteinExistence type="predicted"/>
<dbReference type="Proteomes" id="UP000716291">
    <property type="component" value="Unassembled WGS sequence"/>
</dbReference>
<organism evidence="1 2">
    <name type="scientific">Rhizopus oryzae</name>
    <name type="common">Mucormycosis agent</name>
    <name type="synonym">Rhizopus arrhizus var. delemar</name>
    <dbReference type="NCBI Taxonomy" id="64495"/>
    <lineage>
        <taxon>Eukaryota</taxon>
        <taxon>Fungi</taxon>
        <taxon>Fungi incertae sedis</taxon>
        <taxon>Mucoromycota</taxon>
        <taxon>Mucoromycotina</taxon>
        <taxon>Mucoromycetes</taxon>
        <taxon>Mucorales</taxon>
        <taxon>Mucorineae</taxon>
        <taxon>Rhizopodaceae</taxon>
        <taxon>Rhizopus</taxon>
    </lineage>
</organism>